<reference evidence="11 12" key="1">
    <citation type="submission" date="2023-01" db="EMBL/GenBank/DDBJ databases">
        <authorList>
            <person name="Whitehead M."/>
        </authorList>
    </citation>
    <scope>NUCLEOTIDE SEQUENCE [LARGE SCALE GENOMIC DNA]</scope>
</reference>
<keyword evidence="7 10" id="KW-0472">Membrane</keyword>
<comment type="caution">
    <text evidence="10">Lacks conserved residue(s) required for the propagation of feature annotation.</text>
</comment>
<dbReference type="EMBL" id="CARXXK010000001">
    <property type="protein sequence ID" value="CAI6347113.1"/>
    <property type="molecule type" value="Genomic_DNA"/>
</dbReference>
<comment type="caution">
    <text evidence="11">The sequence shown here is derived from an EMBL/GenBank/DDBJ whole genome shotgun (WGS) entry which is preliminary data.</text>
</comment>
<comment type="similarity">
    <text evidence="10">Belongs to the insect chemoreceptor superfamily. Heteromeric odorant receptor channel (TC 1.A.69) family.</text>
</comment>
<dbReference type="Proteomes" id="UP001160148">
    <property type="component" value="Unassembled WGS sequence"/>
</dbReference>
<gene>
    <name evidence="11" type="ORF">MEUPH1_LOCUS3935</name>
</gene>
<protein>
    <recommendedName>
        <fullName evidence="10">Odorant receptor</fullName>
    </recommendedName>
</protein>
<evidence type="ECO:0000256" key="5">
    <source>
        <dbReference type="ARBA" id="ARBA00022725"/>
    </source>
</evidence>
<keyword evidence="4 10" id="KW-0812">Transmembrane</keyword>
<evidence type="ECO:0000256" key="4">
    <source>
        <dbReference type="ARBA" id="ARBA00022692"/>
    </source>
</evidence>
<evidence type="ECO:0000256" key="9">
    <source>
        <dbReference type="ARBA" id="ARBA00023224"/>
    </source>
</evidence>
<dbReference type="GO" id="GO:0004984">
    <property type="term" value="F:olfactory receptor activity"/>
    <property type="evidence" value="ECO:0007669"/>
    <property type="project" value="InterPro"/>
</dbReference>
<keyword evidence="6 10" id="KW-1133">Transmembrane helix</keyword>
<evidence type="ECO:0000256" key="8">
    <source>
        <dbReference type="ARBA" id="ARBA00023170"/>
    </source>
</evidence>
<keyword evidence="3 10" id="KW-0716">Sensory transduction</keyword>
<evidence type="ECO:0000256" key="10">
    <source>
        <dbReference type="RuleBase" id="RU351113"/>
    </source>
</evidence>
<keyword evidence="5 10" id="KW-0552">Olfaction</keyword>
<evidence type="ECO:0000256" key="1">
    <source>
        <dbReference type="ARBA" id="ARBA00004651"/>
    </source>
</evidence>
<dbReference type="Pfam" id="PF02949">
    <property type="entry name" value="7tm_6"/>
    <property type="match status" value="1"/>
</dbReference>
<keyword evidence="9 10" id="KW-0807">Transducer</keyword>
<feature type="transmembrane region" description="Helical" evidence="10">
    <location>
        <begin position="129"/>
        <end position="150"/>
    </location>
</feature>
<sequence length="407" mass="47667">MDLQDEHSIINLKFMKITGFYQLIRPSDGLKLFNVNIYMIAFIVHIFILILALIIGLYSTYFCINDVNQIFNYSIMNFSNTFAIFKCYFIIKNAKTIWNFTHMMSTNFISFKNHTKELYKIGRTKSSTLMIISIGLWSSTVLYWSLYAILNSNSYLKIETEGGIFSYRSNTIGLIYPVTDTFFNKYFYVFFIIETIFLMFWAEIMWVFDILIISVCICIEYQLKTIADSYSSLGLNHNESTGNKQCTKSVEAILGLKLLIQDQQKILEKMKNMYQILKAATFIQLAAESFQIILQPCVILKFYFDGLLSPTLFLKLLFPEITYLCHLFLTCYLFSIVNEQRESMNFALYSSNWTDMSIKFKKLLLLTMRMNDAENLKMKISMKRVVNMEMFADVRKINILIKVIPLL</sequence>
<keyword evidence="8 10" id="KW-0675">Receptor</keyword>
<evidence type="ECO:0000256" key="7">
    <source>
        <dbReference type="ARBA" id="ARBA00023136"/>
    </source>
</evidence>
<dbReference type="GO" id="GO:0005886">
    <property type="term" value="C:plasma membrane"/>
    <property type="evidence" value="ECO:0007669"/>
    <property type="project" value="UniProtKB-SubCell"/>
</dbReference>
<organism evidence="11 12">
    <name type="scientific">Macrosiphum euphorbiae</name>
    <name type="common">potato aphid</name>
    <dbReference type="NCBI Taxonomy" id="13131"/>
    <lineage>
        <taxon>Eukaryota</taxon>
        <taxon>Metazoa</taxon>
        <taxon>Ecdysozoa</taxon>
        <taxon>Arthropoda</taxon>
        <taxon>Hexapoda</taxon>
        <taxon>Insecta</taxon>
        <taxon>Pterygota</taxon>
        <taxon>Neoptera</taxon>
        <taxon>Paraneoptera</taxon>
        <taxon>Hemiptera</taxon>
        <taxon>Sternorrhyncha</taxon>
        <taxon>Aphidomorpha</taxon>
        <taxon>Aphidoidea</taxon>
        <taxon>Aphididae</taxon>
        <taxon>Macrosiphini</taxon>
        <taxon>Macrosiphum</taxon>
    </lineage>
</organism>
<dbReference type="PANTHER" id="PTHR21137:SF35">
    <property type="entry name" value="ODORANT RECEPTOR 19A-RELATED"/>
    <property type="match status" value="1"/>
</dbReference>
<dbReference type="InterPro" id="IPR004117">
    <property type="entry name" value="7tm6_olfct_rcpt"/>
</dbReference>
<evidence type="ECO:0000313" key="12">
    <source>
        <dbReference type="Proteomes" id="UP001160148"/>
    </source>
</evidence>
<comment type="subcellular location">
    <subcellularLocation>
        <location evidence="1 10">Cell membrane</location>
        <topology evidence="1 10">Multi-pass membrane protein</topology>
    </subcellularLocation>
</comment>
<feature type="transmembrane region" description="Helical" evidence="10">
    <location>
        <begin position="35"/>
        <end position="58"/>
    </location>
</feature>
<evidence type="ECO:0000313" key="11">
    <source>
        <dbReference type="EMBL" id="CAI6347113.1"/>
    </source>
</evidence>
<feature type="transmembrane region" description="Helical" evidence="10">
    <location>
        <begin position="70"/>
        <end position="91"/>
    </location>
</feature>
<evidence type="ECO:0000256" key="2">
    <source>
        <dbReference type="ARBA" id="ARBA00022475"/>
    </source>
</evidence>
<evidence type="ECO:0000256" key="3">
    <source>
        <dbReference type="ARBA" id="ARBA00022606"/>
    </source>
</evidence>
<dbReference type="GO" id="GO:0007165">
    <property type="term" value="P:signal transduction"/>
    <property type="evidence" value="ECO:0007669"/>
    <property type="project" value="UniProtKB-KW"/>
</dbReference>
<dbReference type="AlphaFoldDB" id="A0AAV0VWI4"/>
<feature type="transmembrane region" description="Helical" evidence="10">
    <location>
        <begin position="186"/>
        <end position="219"/>
    </location>
</feature>
<dbReference type="PANTHER" id="PTHR21137">
    <property type="entry name" value="ODORANT RECEPTOR"/>
    <property type="match status" value="1"/>
</dbReference>
<name>A0AAV0VWI4_9HEMI</name>
<dbReference type="GO" id="GO:0005549">
    <property type="term" value="F:odorant binding"/>
    <property type="evidence" value="ECO:0007669"/>
    <property type="project" value="InterPro"/>
</dbReference>
<accession>A0AAV0VWI4</accession>
<keyword evidence="2" id="KW-1003">Cell membrane</keyword>
<proteinExistence type="inferred from homology"/>
<evidence type="ECO:0000256" key="6">
    <source>
        <dbReference type="ARBA" id="ARBA00022989"/>
    </source>
</evidence>
<keyword evidence="12" id="KW-1185">Reference proteome</keyword>